<accession>A0A8H4R2D3</accession>
<comment type="caution">
    <text evidence="3">The sequence shown here is derived from an EMBL/GenBank/DDBJ whole genome shotgun (WGS) entry which is preliminary data.</text>
</comment>
<proteinExistence type="predicted"/>
<keyword evidence="4" id="KW-1185">Reference proteome</keyword>
<reference evidence="3 4" key="1">
    <citation type="submission" date="2020-03" db="EMBL/GenBank/DDBJ databases">
        <title>Draft Genome Sequence of Cudoniella acicularis.</title>
        <authorList>
            <person name="Buettner E."/>
            <person name="Kellner H."/>
        </authorList>
    </citation>
    <scope>NUCLEOTIDE SEQUENCE [LARGE SCALE GENOMIC DNA]</scope>
    <source>
        <strain evidence="3 4">DSM 108380</strain>
    </source>
</reference>
<keyword evidence="2" id="KW-0812">Transmembrane</keyword>
<feature type="transmembrane region" description="Helical" evidence="2">
    <location>
        <begin position="118"/>
        <end position="138"/>
    </location>
</feature>
<dbReference type="GO" id="GO:0031505">
    <property type="term" value="P:fungal-type cell wall organization"/>
    <property type="evidence" value="ECO:0007669"/>
    <property type="project" value="TreeGrafter"/>
</dbReference>
<gene>
    <name evidence="3" type="ORF">G7Y89_g14401</name>
</gene>
<dbReference type="GO" id="GO:0005886">
    <property type="term" value="C:plasma membrane"/>
    <property type="evidence" value="ECO:0007669"/>
    <property type="project" value="InterPro"/>
</dbReference>
<keyword evidence="2" id="KW-0472">Membrane</keyword>
<dbReference type="GO" id="GO:0005938">
    <property type="term" value="C:cell cortex"/>
    <property type="evidence" value="ECO:0007669"/>
    <property type="project" value="TreeGrafter"/>
</dbReference>
<dbReference type="GO" id="GO:0045121">
    <property type="term" value="C:membrane raft"/>
    <property type="evidence" value="ECO:0007669"/>
    <property type="project" value="TreeGrafter"/>
</dbReference>
<feature type="transmembrane region" description="Helical" evidence="2">
    <location>
        <begin position="12"/>
        <end position="32"/>
    </location>
</feature>
<feature type="compositionally biased region" description="Basic and acidic residues" evidence="1">
    <location>
        <begin position="256"/>
        <end position="266"/>
    </location>
</feature>
<dbReference type="GO" id="GO:0006897">
    <property type="term" value="P:endocytosis"/>
    <property type="evidence" value="ECO:0007669"/>
    <property type="project" value="TreeGrafter"/>
</dbReference>
<dbReference type="PANTHER" id="PTHR36414">
    <property type="entry name" value="PROTEIN SUR7"/>
    <property type="match status" value="1"/>
</dbReference>
<dbReference type="EMBL" id="JAAMPI010001889">
    <property type="protein sequence ID" value="KAF4621947.1"/>
    <property type="molecule type" value="Genomic_DNA"/>
</dbReference>
<evidence type="ECO:0000313" key="3">
    <source>
        <dbReference type="EMBL" id="KAF4621947.1"/>
    </source>
</evidence>
<name>A0A8H4R2D3_9HELO</name>
<protein>
    <submittedName>
        <fullName evidence="3">Uncharacterized protein</fullName>
    </submittedName>
</protein>
<dbReference type="GO" id="GO:0030866">
    <property type="term" value="P:cortical actin cytoskeleton organization"/>
    <property type="evidence" value="ECO:0007669"/>
    <property type="project" value="TreeGrafter"/>
</dbReference>
<evidence type="ECO:0000256" key="2">
    <source>
        <dbReference type="SAM" id="Phobius"/>
    </source>
</evidence>
<feature type="transmembrane region" description="Helical" evidence="2">
    <location>
        <begin position="191"/>
        <end position="214"/>
    </location>
</feature>
<evidence type="ECO:0000313" key="4">
    <source>
        <dbReference type="Proteomes" id="UP000566819"/>
    </source>
</evidence>
<evidence type="ECO:0000256" key="1">
    <source>
        <dbReference type="SAM" id="MobiDB-lite"/>
    </source>
</evidence>
<feature type="region of interest" description="Disordered" evidence="1">
    <location>
        <begin position="217"/>
        <end position="266"/>
    </location>
</feature>
<organism evidence="3 4">
    <name type="scientific">Cudoniella acicularis</name>
    <dbReference type="NCBI Taxonomy" id="354080"/>
    <lineage>
        <taxon>Eukaryota</taxon>
        <taxon>Fungi</taxon>
        <taxon>Dikarya</taxon>
        <taxon>Ascomycota</taxon>
        <taxon>Pezizomycotina</taxon>
        <taxon>Leotiomycetes</taxon>
        <taxon>Helotiales</taxon>
        <taxon>Tricladiaceae</taxon>
        <taxon>Cudoniella</taxon>
    </lineage>
</organism>
<feature type="transmembrane region" description="Helical" evidence="2">
    <location>
        <begin position="150"/>
        <end position="171"/>
    </location>
</feature>
<dbReference type="Proteomes" id="UP000566819">
    <property type="component" value="Unassembled WGS sequence"/>
</dbReference>
<dbReference type="GO" id="GO:0032185">
    <property type="term" value="P:septin cytoskeleton organization"/>
    <property type="evidence" value="ECO:0007669"/>
    <property type="project" value="TreeGrafter"/>
</dbReference>
<sequence>MAAGLRGAMGTVSLILIAGSIVLMFFVVLSGVTDSTPLNKTWFLQADTSNVAGARPVSQWTYFYVCGADNQNCGSPVPDLPIGYAWVGGGSGAPAGLLGPRGKGTTSKYYYYMWRFGWVFYLIALLANVAGFFTCLLAPCSRLASGVSGFLVANALFWFTLAASLMTAVFVKARNAFQSNGQSARVGRYAFGFTWGAWACMFLAAIFLFMGCGAGSSRSEKRRSTRSITGEAGNNTGFFRRQRSRRSAQGSFVDNESQRRVKDEYA</sequence>
<dbReference type="InterPro" id="IPR009571">
    <property type="entry name" value="SUR7/Rim9-like_fungi"/>
</dbReference>
<dbReference type="Pfam" id="PF06687">
    <property type="entry name" value="SUR7"/>
    <property type="match status" value="1"/>
</dbReference>
<keyword evidence="2" id="KW-1133">Transmembrane helix</keyword>
<dbReference type="OrthoDB" id="5419460at2759"/>
<dbReference type="AlphaFoldDB" id="A0A8H4R2D3"/>
<dbReference type="PANTHER" id="PTHR36414:SF1">
    <property type="entry name" value="PROTEIN SUR7"/>
    <property type="match status" value="1"/>
</dbReference>